<proteinExistence type="predicted"/>
<evidence type="ECO:0000313" key="2">
    <source>
        <dbReference type="EMBL" id="KAJ1218242.1"/>
    </source>
</evidence>
<dbReference type="AlphaFoldDB" id="A0AAV7WVS7"/>
<name>A0AAV7WVS7_PLEWA</name>
<feature type="region of interest" description="Disordered" evidence="1">
    <location>
        <begin position="50"/>
        <end position="73"/>
    </location>
</feature>
<sequence>MTLFSLPSASLPTADKQAFALPSRVRFRAESRGAAWSSVCRARGTLKPRYQHTAPRSTPERKMTASADSCNFF</sequence>
<gene>
    <name evidence="2" type="ORF">NDU88_005825</name>
</gene>
<organism evidence="2 3">
    <name type="scientific">Pleurodeles waltl</name>
    <name type="common">Iberian ribbed newt</name>
    <dbReference type="NCBI Taxonomy" id="8319"/>
    <lineage>
        <taxon>Eukaryota</taxon>
        <taxon>Metazoa</taxon>
        <taxon>Chordata</taxon>
        <taxon>Craniata</taxon>
        <taxon>Vertebrata</taxon>
        <taxon>Euteleostomi</taxon>
        <taxon>Amphibia</taxon>
        <taxon>Batrachia</taxon>
        <taxon>Caudata</taxon>
        <taxon>Salamandroidea</taxon>
        <taxon>Salamandridae</taxon>
        <taxon>Pleurodelinae</taxon>
        <taxon>Pleurodeles</taxon>
    </lineage>
</organism>
<keyword evidence="3" id="KW-1185">Reference proteome</keyword>
<protein>
    <submittedName>
        <fullName evidence="2">Uncharacterized protein</fullName>
    </submittedName>
</protein>
<reference evidence="2" key="1">
    <citation type="journal article" date="2022" name="bioRxiv">
        <title>Sequencing and chromosome-scale assembly of the giantPleurodeles waltlgenome.</title>
        <authorList>
            <person name="Brown T."/>
            <person name="Elewa A."/>
            <person name="Iarovenko S."/>
            <person name="Subramanian E."/>
            <person name="Araus A.J."/>
            <person name="Petzold A."/>
            <person name="Susuki M."/>
            <person name="Suzuki K.-i.T."/>
            <person name="Hayashi T."/>
            <person name="Toyoda A."/>
            <person name="Oliveira C."/>
            <person name="Osipova E."/>
            <person name="Leigh N.D."/>
            <person name="Simon A."/>
            <person name="Yun M.H."/>
        </authorList>
    </citation>
    <scope>NUCLEOTIDE SEQUENCE</scope>
    <source>
        <strain evidence="2">20211129_DDA</strain>
        <tissue evidence="2">Liver</tissue>
    </source>
</reference>
<evidence type="ECO:0000313" key="3">
    <source>
        <dbReference type="Proteomes" id="UP001066276"/>
    </source>
</evidence>
<comment type="caution">
    <text evidence="2">The sequence shown here is derived from an EMBL/GenBank/DDBJ whole genome shotgun (WGS) entry which is preliminary data.</text>
</comment>
<evidence type="ECO:0000256" key="1">
    <source>
        <dbReference type="SAM" id="MobiDB-lite"/>
    </source>
</evidence>
<dbReference type="EMBL" id="JANPWB010000001">
    <property type="protein sequence ID" value="KAJ1218242.1"/>
    <property type="molecule type" value="Genomic_DNA"/>
</dbReference>
<dbReference type="Proteomes" id="UP001066276">
    <property type="component" value="Chromosome 1_1"/>
</dbReference>
<accession>A0AAV7WVS7</accession>